<dbReference type="CDD" id="cd05871">
    <property type="entry name" value="Ig_Sema3"/>
    <property type="match status" value="1"/>
</dbReference>
<dbReference type="InterPro" id="IPR007110">
    <property type="entry name" value="Ig-like_dom"/>
</dbReference>
<keyword evidence="3" id="KW-0964">Secreted</keyword>
<dbReference type="SMART" id="SM00423">
    <property type="entry name" value="PSI"/>
    <property type="match status" value="1"/>
</dbReference>
<evidence type="ECO:0000259" key="10">
    <source>
        <dbReference type="PROSITE" id="PS51004"/>
    </source>
</evidence>
<feature type="non-terminal residue" evidence="11">
    <location>
        <position position="639"/>
    </location>
</feature>
<sequence>DLLKSNSSRLLLASGDGMDFQALLVDEDRAWLMVGAKNHIFLFHLDHPSREPEKIFWPAPREQVEHCQLAGKDVETECANFIRLLQPFNQSHVFACGTGSYQPVCAFIQLGARGKGARAPHMQLVTHSLESGRGRCPYSPHEPFTGLLMGGELYSGTSSDFMGSSAAFFRTWVHGAEQSYIRTEQNQDHWLHEPTFVGAYAIPDTYNPHDDKVYIFFRETAMDAGQWEQRHIHARVARVCKVSGQGQHPVASCPTRELCGEKGSTATQLAEEGPAAFPCFPCCWLSSASSRDTESPVLPDSGVFSGSAVCIYSMAAVRAAFSGPFAHKEGFDYRWVEYKGRVPYPRPGTCPSETYDPLLQSTKDFPDELISFMRSHQLMWEPVYPQGRQPVLVRVNVPYRLRRLLVHRLDTESRHYDVLFLGTDDGKVLKVALAGRVSRGPEVISLEEISVTKVPSPILDMKLSPKRQELFVSSTHGLLQLSLYRCDLYGKTCTDCCLARDPYCTWDSKTCAPHLLTEKRRARCQDVLKADPLSQCQDTAEGTAAVEKVVFGVEKNSTFLECLARSPQITIRWLLRRGEETAPSEVRNNGHFLVLEQGLLIRQLSREDAGTYECQAVERSFSRPLTRYSLRAIGHEATE</sequence>
<organism evidence="11 12">
    <name type="scientific">Urocynchramus pylzowi</name>
    <dbReference type="NCBI Taxonomy" id="571890"/>
    <lineage>
        <taxon>Eukaryota</taxon>
        <taxon>Metazoa</taxon>
        <taxon>Chordata</taxon>
        <taxon>Craniata</taxon>
        <taxon>Vertebrata</taxon>
        <taxon>Euteleostomi</taxon>
        <taxon>Archelosauria</taxon>
        <taxon>Archosauria</taxon>
        <taxon>Dinosauria</taxon>
        <taxon>Saurischia</taxon>
        <taxon>Theropoda</taxon>
        <taxon>Coelurosauria</taxon>
        <taxon>Aves</taxon>
        <taxon>Neognathae</taxon>
        <taxon>Neoaves</taxon>
        <taxon>Telluraves</taxon>
        <taxon>Australaves</taxon>
        <taxon>Passeriformes</taxon>
        <taxon>Passeroidea</taxon>
        <taxon>Fringillidae</taxon>
        <taxon>Urocynchramus</taxon>
    </lineage>
</organism>
<dbReference type="SMART" id="SM00409">
    <property type="entry name" value="IG"/>
    <property type="match status" value="1"/>
</dbReference>
<name>A0A7K5SRD5_9FRIN</name>
<dbReference type="Gene3D" id="2.130.10.10">
    <property type="entry name" value="YVTN repeat-like/Quinoprotein amine dehydrogenase"/>
    <property type="match status" value="1"/>
</dbReference>
<dbReference type="GO" id="GO:0005576">
    <property type="term" value="C:extracellular region"/>
    <property type="evidence" value="ECO:0007669"/>
    <property type="project" value="UniProtKB-SubCell"/>
</dbReference>
<dbReference type="GO" id="GO:0005886">
    <property type="term" value="C:plasma membrane"/>
    <property type="evidence" value="ECO:0007669"/>
    <property type="project" value="TreeGrafter"/>
</dbReference>
<comment type="caution">
    <text evidence="8">Lacks conserved residue(s) required for the propagation of feature annotation.</text>
</comment>
<dbReference type="InterPro" id="IPR013151">
    <property type="entry name" value="Immunoglobulin_dom"/>
</dbReference>
<dbReference type="InterPro" id="IPR036179">
    <property type="entry name" value="Ig-like_dom_sf"/>
</dbReference>
<comment type="caution">
    <text evidence="11">The sequence shown here is derived from an EMBL/GenBank/DDBJ whole genome shotgun (WGS) entry which is preliminary data.</text>
</comment>
<evidence type="ECO:0000256" key="8">
    <source>
        <dbReference type="PROSITE-ProRule" id="PRU00352"/>
    </source>
</evidence>
<evidence type="ECO:0000313" key="11">
    <source>
        <dbReference type="EMBL" id="NWT94593.1"/>
    </source>
</evidence>
<evidence type="ECO:0000256" key="7">
    <source>
        <dbReference type="ARBA" id="ARBA00023319"/>
    </source>
</evidence>
<dbReference type="AlphaFoldDB" id="A0A7K5SRD5"/>
<protein>
    <submittedName>
        <fullName evidence="11">SEM3D protein</fullName>
    </submittedName>
</protein>
<dbReference type="FunFam" id="2.60.40.10:FF:000030">
    <property type="entry name" value="Semaphorin 3F like"/>
    <property type="match status" value="1"/>
</dbReference>
<proteinExistence type="inferred from homology"/>
<dbReference type="InterPro" id="IPR003599">
    <property type="entry name" value="Ig_sub"/>
</dbReference>
<dbReference type="PANTHER" id="PTHR11036:SF69">
    <property type="entry name" value="SEMA DOMAIN-CONTAINING PROTEIN"/>
    <property type="match status" value="1"/>
</dbReference>
<dbReference type="GO" id="GO:0071526">
    <property type="term" value="P:semaphorin-plexin signaling pathway"/>
    <property type="evidence" value="ECO:0007669"/>
    <property type="project" value="TreeGrafter"/>
</dbReference>
<gene>
    <name evidence="11" type="primary">Sema3d_2</name>
    <name evidence="11" type="ORF">UROPYL_R11141</name>
</gene>
<evidence type="ECO:0000256" key="5">
    <source>
        <dbReference type="ARBA" id="ARBA00023157"/>
    </source>
</evidence>
<dbReference type="InterPro" id="IPR003598">
    <property type="entry name" value="Ig_sub2"/>
</dbReference>
<dbReference type="InterPro" id="IPR027231">
    <property type="entry name" value="Semaphorin"/>
</dbReference>
<keyword evidence="7" id="KW-0393">Immunoglobulin domain</keyword>
<dbReference type="InterPro" id="IPR015943">
    <property type="entry name" value="WD40/YVTN_repeat-like_dom_sf"/>
</dbReference>
<dbReference type="GO" id="GO:0001755">
    <property type="term" value="P:neural crest cell migration"/>
    <property type="evidence" value="ECO:0007669"/>
    <property type="project" value="TreeGrafter"/>
</dbReference>
<dbReference type="PROSITE" id="PS50835">
    <property type="entry name" value="IG_LIKE"/>
    <property type="match status" value="1"/>
</dbReference>
<dbReference type="PANTHER" id="PTHR11036">
    <property type="entry name" value="SEMAPHORIN"/>
    <property type="match status" value="1"/>
</dbReference>
<feature type="non-terminal residue" evidence="11">
    <location>
        <position position="1"/>
    </location>
</feature>
<evidence type="ECO:0000256" key="3">
    <source>
        <dbReference type="ARBA" id="ARBA00022525"/>
    </source>
</evidence>
<dbReference type="SUPFAM" id="SSF101912">
    <property type="entry name" value="Sema domain"/>
    <property type="match status" value="2"/>
</dbReference>
<dbReference type="GO" id="GO:0030215">
    <property type="term" value="F:semaphorin receptor binding"/>
    <property type="evidence" value="ECO:0007669"/>
    <property type="project" value="InterPro"/>
</dbReference>
<feature type="domain" description="Sema" evidence="10">
    <location>
        <begin position="1"/>
        <end position="483"/>
    </location>
</feature>
<dbReference type="GO" id="GO:0030335">
    <property type="term" value="P:positive regulation of cell migration"/>
    <property type="evidence" value="ECO:0007669"/>
    <property type="project" value="TreeGrafter"/>
</dbReference>
<feature type="domain" description="Ig-like" evidence="9">
    <location>
        <begin position="513"/>
        <end position="626"/>
    </location>
</feature>
<dbReference type="SMART" id="SM00408">
    <property type="entry name" value="IGc2"/>
    <property type="match status" value="1"/>
</dbReference>
<evidence type="ECO:0000259" key="9">
    <source>
        <dbReference type="PROSITE" id="PS50835"/>
    </source>
</evidence>
<evidence type="ECO:0000256" key="2">
    <source>
        <dbReference type="ARBA" id="ARBA00009492"/>
    </source>
</evidence>
<dbReference type="SUPFAM" id="SSF103575">
    <property type="entry name" value="Plexin repeat"/>
    <property type="match status" value="1"/>
</dbReference>
<comment type="similarity">
    <text evidence="2">Belongs to the semaphorin family.</text>
</comment>
<keyword evidence="12" id="KW-1185">Reference proteome</keyword>
<dbReference type="InterPro" id="IPR001627">
    <property type="entry name" value="Semap_dom"/>
</dbReference>
<evidence type="ECO:0000256" key="4">
    <source>
        <dbReference type="ARBA" id="ARBA00022729"/>
    </source>
</evidence>
<evidence type="ECO:0000256" key="1">
    <source>
        <dbReference type="ARBA" id="ARBA00004613"/>
    </source>
</evidence>
<dbReference type="InterPro" id="IPR013783">
    <property type="entry name" value="Ig-like_fold"/>
</dbReference>
<dbReference type="GO" id="GO:0045499">
    <property type="term" value="F:chemorepellent activity"/>
    <property type="evidence" value="ECO:0007669"/>
    <property type="project" value="TreeGrafter"/>
</dbReference>
<evidence type="ECO:0000313" key="12">
    <source>
        <dbReference type="Proteomes" id="UP000524542"/>
    </source>
</evidence>
<reference evidence="11 12" key="1">
    <citation type="submission" date="2019-09" db="EMBL/GenBank/DDBJ databases">
        <title>Bird 10,000 Genomes (B10K) Project - Family phase.</title>
        <authorList>
            <person name="Zhang G."/>
        </authorList>
    </citation>
    <scope>NUCLEOTIDE SEQUENCE [LARGE SCALE GENOMIC DNA]</scope>
    <source>
        <strain evidence="11">B10K-DU-012-38</strain>
        <tissue evidence="11">Muscle</tissue>
    </source>
</reference>
<dbReference type="SMART" id="SM00630">
    <property type="entry name" value="Sema"/>
    <property type="match status" value="1"/>
</dbReference>
<accession>A0A7K5SRD5</accession>
<dbReference type="GO" id="GO:0007411">
    <property type="term" value="P:axon guidance"/>
    <property type="evidence" value="ECO:0007669"/>
    <property type="project" value="TreeGrafter"/>
</dbReference>
<keyword evidence="5" id="KW-1015">Disulfide bond</keyword>
<dbReference type="Gene3D" id="3.30.1680.10">
    <property type="entry name" value="ligand-binding face of the semaphorins, domain 2"/>
    <property type="match status" value="1"/>
</dbReference>
<dbReference type="Pfam" id="PF01403">
    <property type="entry name" value="Sema"/>
    <property type="match status" value="1"/>
</dbReference>
<keyword evidence="4" id="KW-0732">Signal</keyword>
<comment type="subcellular location">
    <subcellularLocation>
        <location evidence="1">Secreted</location>
    </subcellularLocation>
</comment>
<dbReference type="InterPro" id="IPR036352">
    <property type="entry name" value="Semap_dom_sf"/>
</dbReference>
<dbReference type="InterPro" id="IPR016201">
    <property type="entry name" value="PSI"/>
</dbReference>
<evidence type="ECO:0000256" key="6">
    <source>
        <dbReference type="ARBA" id="ARBA00023180"/>
    </source>
</evidence>
<dbReference type="Pfam" id="PF00047">
    <property type="entry name" value="ig"/>
    <property type="match status" value="1"/>
</dbReference>
<dbReference type="Gene3D" id="2.60.40.10">
    <property type="entry name" value="Immunoglobulins"/>
    <property type="match status" value="1"/>
</dbReference>
<dbReference type="SUPFAM" id="SSF48726">
    <property type="entry name" value="Immunoglobulin"/>
    <property type="match status" value="1"/>
</dbReference>
<keyword evidence="6" id="KW-0325">Glycoprotein</keyword>
<dbReference type="EMBL" id="VZRH01002157">
    <property type="protein sequence ID" value="NWT94593.1"/>
    <property type="molecule type" value="Genomic_DNA"/>
</dbReference>
<dbReference type="PROSITE" id="PS51004">
    <property type="entry name" value="SEMA"/>
    <property type="match status" value="1"/>
</dbReference>
<dbReference type="Proteomes" id="UP000524542">
    <property type="component" value="Unassembled WGS sequence"/>
</dbReference>